<keyword evidence="2" id="KW-1185">Reference proteome</keyword>
<accession>Q9PLC5</accession>
<organism evidence="1 2">
    <name type="scientific">Chlamydia muridarum (strain MoPn / Nigg)</name>
    <dbReference type="NCBI Taxonomy" id="243161"/>
    <lineage>
        <taxon>Bacteria</taxon>
        <taxon>Pseudomonadati</taxon>
        <taxon>Chlamydiota</taxon>
        <taxon>Chlamydiia</taxon>
        <taxon>Chlamydiales</taxon>
        <taxon>Chlamydiaceae</taxon>
        <taxon>Chlamydia/Chlamydophila group</taxon>
        <taxon>Chlamydia</taxon>
    </lineage>
</organism>
<dbReference type="EMBL" id="AE002160">
    <property type="protein sequence ID" value="AAF39053.1"/>
    <property type="molecule type" value="Genomic_DNA"/>
</dbReference>
<proteinExistence type="predicted"/>
<evidence type="ECO:0000313" key="2">
    <source>
        <dbReference type="Proteomes" id="UP000000800"/>
    </source>
</evidence>
<dbReference type="AlphaFoldDB" id="Q9PLC5"/>
<dbReference type="HOGENOM" id="CLU_3286926_0_0_0"/>
<dbReference type="PIR" id="G81731">
    <property type="entry name" value="G81731"/>
</dbReference>
<name>Q9PLC5_CHLMU</name>
<dbReference type="KEGG" id="cmu:TC_0179"/>
<sequence length="40" mass="4656">MEAILIEQGEKYPVDEESTVLLMSCTVDRFFESFMGSYLF</sequence>
<evidence type="ECO:0000313" key="1">
    <source>
        <dbReference type="EMBL" id="AAF39053.1"/>
    </source>
</evidence>
<gene>
    <name evidence="1" type="ordered locus">TC_0179</name>
</gene>
<protein>
    <submittedName>
        <fullName evidence="1">Uncharacterized protein</fullName>
    </submittedName>
</protein>
<reference evidence="1 2" key="1">
    <citation type="journal article" date="2000" name="Nucleic Acids Res.">
        <title>Genome sequences of Chlamydia trachomatis MoPn and Chlamydia pneumoniae AR39.</title>
        <authorList>
            <person name="Read T.D."/>
            <person name="Brunham R.C."/>
            <person name="Shen C."/>
            <person name="Gill S.R."/>
            <person name="Heidelberg J.F."/>
            <person name="White O."/>
            <person name="Hickey E.K."/>
            <person name="Peterson J.D."/>
            <person name="Utterback T.R."/>
            <person name="Berry K.J."/>
            <person name="Bass S."/>
            <person name="Linher K.D."/>
            <person name="Weidman J.F."/>
            <person name="Khouri H.M."/>
            <person name="Craven B."/>
            <person name="Bowman C."/>
            <person name="Dodson R.J."/>
            <person name="Gwinn M.L."/>
            <person name="Nelson W.C."/>
            <person name="DeBoy R.T."/>
            <person name="Kolonay J.F."/>
            <person name="McClarty G."/>
            <person name="Salzberg S.L."/>
            <person name="Eisen J.A."/>
            <person name="Fraser C.M."/>
        </authorList>
    </citation>
    <scope>NUCLEOTIDE SEQUENCE [LARGE SCALE GENOMIC DNA]</scope>
    <source>
        <strain evidence="2">MoPn / Nigg</strain>
    </source>
</reference>
<dbReference type="Proteomes" id="UP000000800">
    <property type="component" value="Chromosome"/>
</dbReference>